<comment type="caution">
    <text evidence="2">The sequence shown here is derived from an EMBL/GenBank/DDBJ whole genome shotgun (WGS) entry which is preliminary data.</text>
</comment>
<sequence length="42" mass="4823">MAIYGYIVPFIALALGLGAMAWSNHLSRKFDEAHEMQTQRKR</sequence>
<accession>A0A074JFT7</accession>
<keyword evidence="1" id="KW-1133">Transmembrane helix</keyword>
<dbReference type="AlphaFoldDB" id="A0A074JFT7"/>
<evidence type="ECO:0000256" key="1">
    <source>
        <dbReference type="SAM" id="Phobius"/>
    </source>
</evidence>
<keyword evidence="3" id="KW-1185">Reference proteome</keyword>
<protein>
    <submittedName>
        <fullName evidence="2">Uncharacterized protein</fullName>
    </submittedName>
</protein>
<feature type="transmembrane region" description="Helical" evidence="1">
    <location>
        <begin position="6"/>
        <end position="26"/>
    </location>
</feature>
<organism evidence="2 3">
    <name type="scientific">Thioclava pacifica DSM 10166</name>
    <dbReference type="NCBI Taxonomy" id="1353537"/>
    <lineage>
        <taxon>Bacteria</taxon>
        <taxon>Pseudomonadati</taxon>
        <taxon>Pseudomonadota</taxon>
        <taxon>Alphaproteobacteria</taxon>
        <taxon>Rhodobacterales</taxon>
        <taxon>Paracoccaceae</taxon>
        <taxon>Thioclava</taxon>
    </lineage>
</organism>
<reference evidence="2 3" key="1">
    <citation type="submission" date="2013-07" db="EMBL/GenBank/DDBJ databases">
        <title>Thioclava pacifica DSM 10166 Genome Sequencing.</title>
        <authorList>
            <person name="Lai Q."/>
            <person name="Shao Z."/>
        </authorList>
    </citation>
    <scope>NUCLEOTIDE SEQUENCE [LARGE SCALE GENOMIC DNA]</scope>
    <source>
        <strain evidence="2 3">DSM 10166</strain>
    </source>
</reference>
<name>A0A074JFT7_9RHOB</name>
<keyword evidence="1" id="KW-0472">Membrane</keyword>
<dbReference type="EMBL" id="AUND01000002">
    <property type="protein sequence ID" value="KEO55379.1"/>
    <property type="molecule type" value="Genomic_DNA"/>
</dbReference>
<dbReference type="RefSeq" id="WP_276202124.1">
    <property type="nucleotide sequence ID" value="NZ_AUND01000002.1"/>
</dbReference>
<evidence type="ECO:0000313" key="2">
    <source>
        <dbReference type="EMBL" id="KEO55379.1"/>
    </source>
</evidence>
<keyword evidence="1" id="KW-0812">Transmembrane</keyword>
<dbReference type="STRING" id="1353537.TP2_15135"/>
<gene>
    <name evidence="2" type="ORF">TP2_15135</name>
</gene>
<evidence type="ECO:0000313" key="3">
    <source>
        <dbReference type="Proteomes" id="UP000027432"/>
    </source>
</evidence>
<proteinExistence type="predicted"/>
<dbReference type="Proteomes" id="UP000027432">
    <property type="component" value="Unassembled WGS sequence"/>
</dbReference>